<evidence type="ECO:0000256" key="4">
    <source>
        <dbReference type="ARBA" id="ARBA00022989"/>
    </source>
</evidence>
<dbReference type="CDD" id="cd06257">
    <property type="entry name" value="DnaJ"/>
    <property type="match status" value="1"/>
</dbReference>
<dbReference type="InterPro" id="IPR001623">
    <property type="entry name" value="DnaJ_domain"/>
</dbReference>
<organism evidence="7">
    <name type="scientific">hydrothermal vent metagenome</name>
    <dbReference type="NCBI Taxonomy" id="652676"/>
    <lineage>
        <taxon>unclassified sequences</taxon>
        <taxon>metagenomes</taxon>
        <taxon>ecological metagenomes</taxon>
    </lineage>
</organism>
<dbReference type="EMBL" id="UOFT01000040">
    <property type="protein sequence ID" value="VAW94804.1"/>
    <property type="molecule type" value="Genomic_DNA"/>
</dbReference>
<accession>A0A3B1ALQ8</accession>
<dbReference type="PROSITE" id="PS50076">
    <property type="entry name" value="DNAJ_2"/>
    <property type="match status" value="1"/>
</dbReference>
<dbReference type="Pfam" id="PF00226">
    <property type="entry name" value="DnaJ"/>
    <property type="match status" value="1"/>
</dbReference>
<dbReference type="Gene3D" id="1.10.3680.10">
    <property type="entry name" value="TerB-like"/>
    <property type="match status" value="1"/>
</dbReference>
<evidence type="ECO:0000313" key="7">
    <source>
        <dbReference type="EMBL" id="VAW94804.1"/>
    </source>
</evidence>
<keyword evidence="1" id="KW-1003">Cell membrane</keyword>
<dbReference type="HAMAP" id="MF_01153">
    <property type="entry name" value="DjlA"/>
    <property type="match status" value="1"/>
</dbReference>
<dbReference type="InterPro" id="IPR050817">
    <property type="entry name" value="DjlA_DnaK_co-chaperone"/>
</dbReference>
<evidence type="ECO:0000256" key="5">
    <source>
        <dbReference type="ARBA" id="ARBA00023136"/>
    </source>
</evidence>
<proteinExistence type="inferred from homology"/>
<keyword evidence="5" id="KW-0472">Membrane</keyword>
<evidence type="ECO:0000256" key="2">
    <source>
        <dbReference type="ARBA" id="ARBA00022519"/>
    </source>
</evidence>
<evidence type="ECO:0000256" key="3">
    <source>
        <dbReference type="ARBA" id="ARBA00022692"/>
    </source>
</evidence>
<keyword evidence="2" id="KW-0997">Cell inner membrane</keyword>
<protein>
    <submittedName>
        <fullName evidence="7">DnaJ-like protein DjlA</fullName>
    </submittedName>
</protein>
<sequence>MSWWGKIVGGGFGFLMGGPLGAILGASFGHQFDKGMNQDFDGIGYQAQERTQLAFFSAVFSVMGHVAKADGRVTPDEIEVARTMMQQMSLNEQQQKVAIELFNQGKQNDFDLDGVLHQFKQECHRHATLLQMFIEVLLHAAYADGLMHPKEKELLKHITITLGFSSIKFQQLDDMVRSQRSFHQGGGQGYQQTPTRDMLKDAYGMLNVSESSTDAEVKKSYRRLMNQHHPDKLVSKGMPEEMVKMATEKTQEIKAAYDLIKKSRK</sequence>
<dbReference type="NCBIfam" id="NF006948">
    <property type="entry name" value="PRK09430.1"/>
    <property type="match status" value="1"/>
</dbReference>
<dbReference type="Gene3D" id="1.10.287.110">
    <property type="entry name" value="DnaJ domain"/>
    <property type="match status" value="1"/>
</dbReference>
<evidence type="ECO:0000256" key="1">
    <source>
        <dbReference type="ARBA" id="ARBA00022475"/>
    </source>
</evidence>
<evidence type="ECO:0000259" key="6">
    <source>
        <dbReference type="PROSITE" id="PS50076"/>
    </source>
</evidence>
<reference evidence="7" key="1">
    <citation type="submission" date="2018-06" db="EMBL/GenBank/DDBJ databases">
        <authorList>
            <person name="Zhirakovskaya E."/>
        </authorList>
    </citation>
    <scope>NUCLEOTIDE SEQUENCE</scope>
</reference>
<feature type="domain" description="J" evidence="6">
    <location>
        <begin position="201"/>
        <end position="265"/>
    </location>
</feature>
<name>A0A3B1ALQ8_9ZZZZ</name>
<dbReference type="SMART" id="SM00271">
    <property type="entry name" value="DnaJ"/>
    <property type="match status" value="1"/>
</dbReference>
<dbReference type="Pfam" id="PF05099">
    <property type="entry name" value="TerB"/>
    <property type="match status" value="1"/>
</dbReference>
<dbReference type="SUPFAM" id="SSF158682">
    <property type="entry name" value="TerB-like"/>
    <property type="match status" value="1"/>
</dbReference>
<dbReference type="PANTHER" id="PTHR24074">
    <property type="entry name" value="CO-CHAPERONE PROTEIN DJLA"/>
    <property type="match status" value="1"/>
</dbReference>
<dbReference type="GO" id="GO:0051087">
    <property type="term" value="F:protein-folding chaperone binding"/>
    <property type="evidence" value="ECO:0007669"/>
    <property type="project" value="InterPro"/>
</dbReference>
<dbReference type="InterPro" id="IPR029024">
    <property type="entry name" value="TerB-like"/>
</dbReference>
<keyword evidence="3" id="KW-0812">Transmembrane</keyword>
<gene>
    <name evidence="7" type="ORF">MNBD_GAMMA23-1189</name>
</gene>
<dbReference type="InterPro" id="IPR023749">
    <property type="entry name" value="DjlA"/>
</dbReference>
<dbReference type="CDD" id="cd07316">
    <property type="entry name" value="terB_like_DjlA"/>
    <property type="match status" value="1"/>
</dbReference>
<dbReference type="PRINTS" id="PR00625">
    <property type="entry name" value="JDOMAIN"/>
</dbReference>
<dbReference type="AlphaFoldDB" id="A0A3B1ALQ8"/>
<dbReference type="InterPro" id="IPR007791">
    <property type="entry name" value="DjlA_N"/>
</dbReference>
<dbReference type="SUPFAM" id="SSF46565">
    <property type="entry name" value="Chaperone J-domain"/>
    <property type="match status" value="1"/>
</dbReference>
<dbReference type="InterPro" id="IPR036869">
    <property type="entry name" value="J_dom_sf"/>
</dbReference>
<keyword evidence="4" id="KW-1133">Transmembrane helix</keyword>